<keyword evidence="4" id="KW-1185">Reference proteome</keyword>
<name>A0A844HH32_9RHOB</name>
<feature type="transmembrane region" description="Helical" evidence="1">
    <location>
        <begin position="80"/>
        <end position="113"/>
    </location>
</feature>
<feature type="transmembrane region" description="Helical" evidence="1">
    <location>
        <begin position="47"/>
        <end position="68"/>
    </location>
</feature>
<sequence length="153" mass="15902">MARLQDTAKGDGPDLLSAGLFIGFGALGLWMSRGLDFGTLAQMGPGFLPRVVCLLLIAVGLAVGLPALKRPAQAIEAIRLRPLLVITIAVVGFAFAATHAGFVLASLWLVIAGSLADPGGKWRHVLSLAAGLTLFGALVFVYGLGVQVPLWPF</sequence>
<dbReference type="EMBL" id="WMIG01000003">
    <property type="protein sequence ID" value="MTH59333.1"/>
    <property type="molecule type" value="Genomic_DNA"/>
</dbReference>
<feature type="transmembrane region" description="Helical" evidence="1">
    <location>
        <begin position="125"/>
        <end position="145"/>
    </location>
</feature>
<dbReference type="Proteomes" id="UP000449846">
    <property type="component" value="Unassembled WGS sequence"/>
</dbReference>
<evidence type="ECO:0000313" key="4">
    <source>
        <dbReference type="Proteomes" id="UP000449846"/>
    </source>
</evidence>
<evidence type="ECO:0000259" key="2">
    <source>
        <dbReference type="Pfam" id="PF07331"/>
    </source>
</evidence>
<evidence type="ECO:0000256" key="1">
    <source>
        <dbReference type="SAM" id="Phobius"/>
    </source>
</evidence>
<keyword evidence="1" id="KW-1133">Transmembrane helix</keyword>
<reference evidence="3 4" key="1">
    <citation type="submission" date="2019-11" db="EMBL/GenBank/DDBJ databases">
        <authorList>
            <person name="Dong K."/>
        </authorList>
    </citation>
    <scope>NUCLEOTIDE SEQUENCE [LARGE SCALE GENOMIC DNA]</scope>
    <source>
        <strain evidence="3 4">NBRC 112902</strain>
    </source>
</reference>
<dbReference type="Pfam" id="PF07331">
    <property type="entry name" value="TctB"/>
    <property type="match status" value="1"/>
</dbReference>
<keyword evidence="1" id="KW-0472">Membrane</keyword>
<organism evidence="3 4">
    <name type="scientific">Paracoccus litorisediminis</name>
    <dbReference type="NCBI Taxonomy" id="2006130"/>
    <lineage>
        <taxon>Bacteria</taxon>
        <taxon>Pseudomonadati</taxon>
        <taxon>Pseudomonadota</taxon>
        <taxon>Alphaproteobacteria</taxon>
        <taxon>Rhodobacterales</taxon>
        <taxon>Paracoccaceae</taxon>
        <taxon>Paracoccus</taxon>
    </lineage>
</organism>
<accession>A0A844HH32</accession>
<protein>
    <submittedName>
        <fullName evidence="3">Tripartite tricarboxylate transporter TctB family protein</fullName>
    </submittedName>
</protein>
<feature type="domain" description="DUF1468" evidence="2">
    <location>
        <begin position="17"/>
        <end position="149"/>
    </location>
</feature>
<evidence type="ECO:0000313" key="3">
    <source>
        <dbReference type="EMBL" id="MTH59333.1"/>
    </source>
</evidence>
<proteinExistence type="predicted"/>
<feature type="transmembrane region" description="Helical" evidence="1">
    <location>
        <begin position="12"/>
        <end position="32"/>
    </location>
</feature>
<dbReference type="InterPro" id="IPR009936">
    <property type="entry name" value="DUF1468"/>
</dbReference>
<dbReference type="AlphaFoldDB" id="A0A844HH32"/>
<keyword evidence="1" id="KW-0812">Transmembrane</keyword>
<comment type="caution">
    <text evidence="3">The sequence shown here is derived from an EMBL/GenBank/DDBJ whole genome shotgun (WGS) entry which is preliminary data.</text>
</comment>
<dbReference type="OrthoDB" id="5186924at2"/>
<gene>
    <name evidence="3" type="ORF">GL300_08920</name>
</gene>
<dbReference type="RefSeq" id="WP_155039283.1">
    <property type="nucleotide sequence ID" value="NZ_JBHGCD010000003.1"/>
</dbReference>